<accession>A0A1A8VXZ8</accession>
<dbReference type="GO" id="GO:0003676">
    <property type="term" value="F:nucleic acid binding"/>
    <property type="evidence" value="ECO:0007669"/>
    <property type="project" value="InterPro"/>
</dbReference>
<feature type="region of interest" description="Disordered" evidence="8">
    <location>
        <begin position="1"/>
        <end position="21"/>
    </location>
</feature>
<dbReference type="GO" id="GO:0006421">
    <property type="term" value="P:asparaginyl-tRNA aminoacylation"/>
    <property type="evidence" value="ECO:0007669"/>
    <property type="project" value="InterPro"/>
</dbReference>
<dbReference type="Gene3D" id="3.30.930.10">
    <property type="entry name" value="Bira Bifunctional Protein, Domain 2"/>
    <property type="match status" value="1"/>
</dbReference>
<dbReference type="GO" id="GO:0005739">
    <property type="term" value="C:mitochondrion"/>
    <property type="evidence" value="ECO:0007669"/>
    <property type="project" value="TreeGrafter"/>
</dbReference>
<dbReference type="InterPro" id="IPR002312">
    <property type="entry name" value="Asp/Asn-tRNA-synth_IIb"/>
</dbReference>
<evidence type="ECO:0000313" key="11">
    <source>
        <dbReference type="EMBL" id="SBS93036.1"/>
    </source>
</evidence>
<sequence>MYKNGDCKKKKASKTDKTPNTTQMEKIKIAFSEDLRRSRVYNDLKLFLRGEEERDKNGTKFDEMMNLPNVREEEWTPPYSTCFIYTNYTYKSHFALTCEKKKEVNNEILYNSKDIDFTCSEDDFHRNSNDEDYSLALILFLIDENYLDNQHNKEEKNIPYQIEKLQKEYEQVRIICIFVGIREFLHRSDYNTEDQPGRGNINNEHVIINNKHFDRFIAMLLVRYHVDTVEMENTIHLHKYIFKCCKYLHQSKIRKLNSYFKVKPTGVMNKMKGTHIDNSNSVDRICSNSTGNNAIIGERRNRATWVSQLMQISGVSEDVSSKIADMFKTPFDLMNHFKKVSDEECLKDLTQIPLWLNTTKNNMGPCVPQYTQLFPSARGKNKEILSFAKPSLTSNRSPFIWHTWVGVNYSSSASLFLVALLLILVRCIKKKKGGIEKKSNVMYGFLIRNTGVGEQWKGGTMRMNRALFLSERLPLLSNIGKATSTKNRDVTMYRLIFPNSRGRINLFCTRSQEGCKENVETRRTKIKELLKSEMKDVEKKNFKICGWIKSMRTVGKNCFAFIDINDGSYYKSLQVVIDAKIANYNMVVKSSTDDAIECVGELKRSAGKKQNVELSIYDPSKKHYVKLFNRVVDEHIDGGLNKLNNVSNEEIHTEMERDVYKKGLLPEGIGSEKVLQEKGEHYMISKKFHTKHYLRNFPHLRARTKLYSSIFRLKSDVITETFTFFRKRKCAYINTPILTSNDCEGAGSLFHATRLFSGMGSSESINVKNKEENTPVMNSFVKDFFGKACYLNVSSQLALECLCCSMGDVFTLNQSFRAENSNTFRHLSEFLMLEVELAFSNLDDIISLSEEYIKEIISFALYKSEDIEYLNESCDKNIKKKLENVLKKKFAIITYDDVMKLLQRENPLLDMGSRGNADISFEEQKFLTNVYFQSPIVIVDFPKDIKPFYMKLNKDKRTVSCMDIIFPDVGEVVGGSERETHLSTLIKQMQNKNLDVTLYEPYLHLRKYGNIPHAGFGLGIDRLIMFIASLNNIRDVVPFPRRLSHGGLAEMVDKGEDFGLGKT</sequence>
<keyword evidence="6" id="KW-0648">Protein biosynthesis</keyword>
<evidence type="ECO:0000259" key="9">
    <source>
        <dbReference type="PROSITE" id="PS50862"/>
    </source>
</evidence>
<reference evidence="12 13" key="2">
    <citation type="submission" date="2016-05" db="EMBL/GenBank/DDBJ databases">
        <authorList>
            <person name="Naeem Raeece"/>
        </authorList>
    </citation>
    <scope>NUCLEOTIDE SEQUENCE [LARGE SCALE GENOMIC DNA]</scope>
</reference>
<dbReference type="InterPro" id="IPR045864">
    <property type="entry name" value="aa-tRNA-synth_II/BPL/LPL"/>
</dbReference>
<dbReference type="GO" id="GO:0005524">
    <property type="term" value="F:ATP binding"/>
    <property type="evidence" value="ECO:0007669"/>
    <property type="project" value="UniProtKB-KW"/>
</dbReference>
<evidence type="ECO:0000256" key="8">
    <source>
        <dbReference type="SAM" id="MobiDB-lite"/>
    </source>
</evidence>
<dbReference type="InterPro" id="IPR012340">
    <property type="entry name" value="NA-bd_OB-fold"/>
</dbReference>
<evidence type="ECO:0000256" key="6">
    <source>
        <dbReference type="ARBA" id="ARBA00022917"/>
    </source>
</evidence>
<dbReference type="InterPro" id="IPR042530">
    <property type="entry name" value="EME1/EME2_C"/>
</dbReference>
<keyword evidence="4" id="KW-0547">Nucleotide-binding</keyword>
<dbReference type="PANTHER" id="PTHR22594">
    <property type="entry name" value="ASPARTYL/LYSYL-TRNA SYNTHETASE"/>
    <property type="match status" value="1"/>
</dbReference>
<keyword evidence="3 10" id="KW-0436">Ligase</keyword>
<dbReference type="NCBIfam" id="TIGR00457">
    <property type="entry name" value="asnS"/>
    <property type="match status" value="1"/>
</dbReference>
<dbReference type="Pfam" id="PF01336">
    <property type="entry name" value="tRNA_anti-codon"/>
    <property type="match status" value="1"/>
</dbReference>
<evidence type="ECO:0000313" key="10">
    <source>
        <dbReference type="EMBL" id="SBS84580.1"/>
    </source>
</evidence>
<organism evidence="10 13">
    <name type="scientific">Plasmodium ovale curtisi</name>
    <dbReference type="NCBI Taxonomy" id="864141"/>
    <lineage>
        <taxon>Eukaryota</taxon>
        <taxon>Sar</taxon>
        <taxon>Alveolata</taxon>
        <taxon>Apicomplexa</taxon>
        <taxon>Aconoidasida</taxon>
        <taxon>Haemosporida</taxon>
        <taxon>Plasmodiidae</taxon>
        <taxon>Plasmodium</taxon>
        <taxon>Plasmodium (Plasmodium)</taxon>
    </lineage>
</organism>
<evidence type="ECO:0000256" key="2">
    <source>
        <dbReference type="ARBA" id="ARBA00012816"/>
    </source>
</evidence>
<dbReference type="Gene3D" id="1.10.150.670">
    <property type="entry name" value="Crossover junction endonuclease EME1, DNA-binding domain"/>
    <property type="match status" value="1"/>
</dbReference>
<dbReference type="PROSITE" id="PS50862">
    <property type="entry name" value="AA_TRNA_LIGASE_II"/>
    <property type="match status" value="1"/>
</dbReference>
<evidence type="ECO:0000256" key="3">
    <source>
        <dbReference type="ARBA" id="ARBA00022598"/>
    </source>
</evidence>
<dbReference type="InterPro" id="IPR006195">
    <property type="entry name" value="aa-tRNA-synth_II"/>
</dbReference>
<dbReference type="SUPFAM" id="SSF55681">
    <property type="entry name" value="Class II aaRS and biotin synthetases"/>
    <property type="match status" value="1"/>
</dbReference>
<dbReference type="AlphaFoldDB" id="A0A1A8VXZ8"/>
<dbReference type="Proteomes" id="UP000078546">
    <property type="component" value="Unassembled WGS sequence"/>
</dbReference>
<proteinExistence type="inferred from homology"/>
<name>A0A1A8VXZ8_PLAOA</name>
<evidence type="ECO:0000313" key="13">
    <source>
        <dbReference type="Proteomes" id="UP000078560"/>
    </source>
</evidence>
<protein>
    <recommendedName>
        <fullName evidence="2">asparagine--tRNA ligase</fullName>
        <ecNumber evidence="2">6.1.1.22</ecNumber>
    </recommendedName>
</protein>
<dbReference type="EMBL" id="FLQV01000458">
    <property type="protein sequence ID" value="SBS93036.1"/>
    <property type="molecule type" value="Genomic_DNA"/>
</dbReference>
<comment type="similarity">
    <text evidence="1">Belongs to the class-II aminoacyl-tRNA synthetase family.</text>
</comment>
<evidence type="ECO:0000256" key="7">
    <source>
        <dbReference type="ARBA" id="ARBA00023146"/>
    </source>
</evidence>
<dbReference type="Proteomes" id="UP000078560">
    <property type="component" value="Unassembled WGS sequence"/>
</dbReference>
<reference evidence="10" key="1">
    <citation type="submission" date="2016-05" db="EMBL/GenBank/DDBJ databases">
        <authorList>
            <person name="Lavstsen T."/>
            <person name="Jespersen J.S."/>
        </authorList>
    </citation>
    <scope>NUCLEOTIDE SEQUENCE [LARGE SCALE GENOMIC DNA]</scope>
</reference>
<dbReference type="EC" id="6.1.1.22" evidence="2"/>
<evidence type="ECO:0000256" key="5">
    <source>
        <dbReference type="ARBA" id="ARBA00022840"/>
    </source>
</evidence>
<dbReference type="GO" id="GO:0004816">
    <property type="term" value="F:asparagine-tRNA ligase activity"/>
    <property type="evidence" value="ECO:0007669"/>
    <property type="project" value="UniProtKB-EC"/>
</dbReference>
<evidence type="ECO:0000256" key="4">
    <source>
        <dbReference type="ARBA" id="ARBA00022741"/>
    </source>
</evidence>
<evidence type="ECO:0000313" key="12">
    <source>
        <dbReference type="Proteomes" id="UP000078546"/>
    </source>
</evidence>
<dbReference type="PANTHER" id="PTHR22594:SF34">
    <property type="entry name" value="ASPARAGINE--TRNA LIGASE, MITOCHONDRIAL-RELATED"/>
    <property type="match status" value="1"/>
</dbReference>
<dbReference type="Pfam" id="PF00152">
    <property type="entry name" value="tRNA-synt_2"/>
    <property type="match status" value="1"/>
</dbReference>
<dbReference type="InterPro" id="IPR004522">
    <property type="entry name" value="Asn-tRNA-ligase"/>
</dbReference>
<dbReference type="InterPro" id="IPR004365">
    <property type="entry name" value="NA-bd_OB_tRNA"/>
</dbReference>
<dbReference type="SUPFAM" id="SSF50249">
    <property type="entry name" value="Nucleic acid-binding proteins"/>
    <property type="match status" value="1"/>
</dbReference>
<feature type="domain" description="Aminoacyl-transfer RNA synthetases class-II family profile" evidence="9">
    <location>
        <begin position="809"/>
        <end position="1038"/>
    </location>
</feature>
<keyword evidence="7" id="KW-0030">Aminoacyl-tRNA synthetase</keyword>
<dbReference type="CDD" id="cd04318">
    <property type="entry name" value="EcAsnRS_like_N"/>
    <property type="match status" value="1"/>
</dbReference>
<gene>
    <name evidence="11" type="ORF">POVCU1_024550</name>
    <name evidence="10" type="ORF">POVCU2_0026820</name>
</gene>
<evidence type="ECO:0000256" key="1">
    <source>
        <dbReference type="ARBA" id="ARBA00008226"/>
    </source>
</evidence>
<dbReference type="InterPro" id="IPR004364">
    <property type="entry name" value="Aa-tRNA-synt_II"/>
</dbReference>
<keyword evidence="5" id="KW-0067">ATP-binding</keyword>
<dbReference type="PRINTS" id="PR01042">
    <property type="entry name" value="TRNASYNTHASP"/>
</dbReference>
<dbReference type="Gene3D" id="2.40.50.140">
    <property type="entry name" value="Nucleic acid-binding proteins"/>
    <property type="match status" value="1"/>
</dbReference>
<dbReference type="EMBL" id="FLQU01000368">
    <property type="protein sequence ID" value="SBS84580.1"/>
    <property type="molecule type" value="Genomic_DNA"/>
</dbReference>